<proteinExistence type="predicted"/>
<sequence length="203" mass="21700">MTGWIVAIAAVVLPLGLAAWWIAAGAAKKRGLAKLARERGWDFFSGARLGPGASGGRHEQAVRGRAPAPLRRTGESIDQAVVGTHRGLPFGVYRYHLPGAGFRQDGTRESGSLRTVVHVEVGASMPDCTLSISGSEVDCSNPGFVPRPEVREWLLANVSRCREFHTSGRTVAVVPKSLPSGPQLLRTLDYLTDVAGQVPLNRV</sequence>
<organism evidence="2 4">
    <name type="scientific">Amycolatopsis regifaucium</name>
    <dbReference type="NCBI Taxonomy" id="546365"/>
    <lineage>
        <taxon>Bacteria</taxon>
        <taxon>Bacillati</taxon>
        <taxon>Actinomycetota</taxon>
        <taxon>Actinomycetes</taxon>
        <taxon>Pseudonocardiales</taxon>
        <taxon>Pseudonocardiaceae</taxon>
        <taxon>Amycolatopsis</taxon>
    </lineage>
</organism>
<evidence type="ECO:0000256" key="1">
    <source>
        <dbReference type="SAM" id="Phobius"/>
    </source>
</evidence>
<keyword evidence="5" id="KW-1185">Reference proteome</keyword>
<keyword evidence="1" id="KW-0812">Transmembrane</keyword>
<reference evidence="3 5" key="2">
    <citation type="submission" date="2016-11" db="EMBL/GenBank/DDBJ databases">
        <title>Genome sequencing of Amycolatopsis regifaucium.</title>
        <authorList>
            <person name="Mayilraj S."/>
            <person name="Kaur N."/>
        </authorList>
    </citation>
    <scope>NUCLEOTIDE SEQUENCE [LARGE SCALE GENOMIC DNA]</scope>
    <source>
        <strain evidence="3 5">GY080</strain>
    </source>
</reference>
<comment type="caution">
    <text evidence="2">The sequence shown here is derived from an EMBL/GenBank/DDBJ whole genome shotgun (WGS) entry which is preliminary data.</text>
</comment>
<name>A0A154MBT7_9PSEU</name>
<dbReference type="EMBL" id="LOBU02000015">
    <property type="protein sequence ID" value="OKA05893.1"/>
    <property type="molecule type" value="Genomic_DNA"/>
</dbReference>
<evidence type="ECO:0000313" key="2">
    <source>
        <dbReference type="EMBL" id="KZB82032.1"/>
    </source>
</evidence>
<dbReference type="RefSeq" id="WP_061979965.1">
    <property type="nucleotide sequence ID" value="NZ_FOPQ01000001.1"/>
</dbReference>
<dbReference type="EMBL" id="LQCI01000034">
    <property type="protein sequence ID" value="KZB82032.1"/>
    <property type="molecule type" value="Genomic_DNA"/>
</dbReference>
<evidence type="ECO:0000313" key="4">
    <source>
        <dbReference type="Proteomes" id="UP000076321"/>
    </source>
</evidence>
<evidence type="ECO:0000313" key="3">
    <source>
        <dbReference type="EMBL" id="OKA05893.1"/>
    </source>
</evidence>
<dbReference type="Proteomes" id="UP000076321">
    <property type="component" value="Unassembled WGS sequence"/>
</dbReference>
<dbReference type="Proteomes" id="UP000186883">
    <property type="component" value="Unassembled WGS sequence"/>
</dbReference>
<accession>A0A154MBT7</accession>
<dbReference type="OrthoDB" id="3636320at2"/>
<keyword evidence="1" id="KW-1133">Transmembrane helix</keyword>
<keyword evidence="1" id="KW-0472">Membrane</keyword>
<dbReference type="AlphaFoldDB" id="A0A154MBT7"/>
<protein>
    <submittedName>
        <fullName evidence="2">Uncharacterized protein</fullName>
    </submittedName>
</protein>
<evidence type="ECO:0000313" key="5">
    <source>
        <dbReference type="Proteomes" id="UP000186883"/>
    </source>
</evidence>
<gene>
    <name evidence="3" type="ORF">ATP06_0222210</name>
    <name evidence="2" type="ORF">AVL48_08780</name>
</gene>
<reference evidence="2 4" key="1">
    <citation type="submission" date="2015-12" db="EMBL/GenBank/DDBJ databases">
        <title>Amycolatopsis regifaucium genome sequencing and assembly.</title>
        <authorList>
            <person name="Mayilraj S."/>
        </authorList>
    </citation>
    <scope>NUCLEOTIDE SEQUENCE [LARGE SCALE GENOMIC DNA]</scope>
    <source>
        <strain evidence="2 4">GY080</strain>
    </source>
</reference>
<feature type="transmembrane region" description="Helical" evidence="1">
    <location>
        <begin position="6"/>
        <end position="27"/>
    </location>
</feature>